<gene>
    <name evidence="2" type="primary">dinB_2</name>
    <name evidence="2" type="ORF">GMJLKIPL_2021</name>
</gene>
<dbReference type="Proteomes" id="UP001055153">
    <property type="component" value="Unassembled WGS sequence"/>
</dbReference>
<dbReference type="InterPro" id="IPR025567">
    <property type="entry name" value="DUF4332"/>
</dbReference>
<organism evidence="2 3">
    <name type="scientific">Methylobacterium isbiliense</name>
    <dbReference type="NCBI Taxonomy" id="315478"/>
    <lineage>
        <taxon>Bacteria</taxon>
        <taxon>Pseudomonadati</taxon>
        <taxon>Pseudomonadota</taxon>
        <taxon>Alphaproteobacteria</taxon>
        <taxon>Hyphomicrobiales</taxon>
        <taxon>Methylobacteriaceae</taxon>
        <taxon>Methylobacterium</taxon>
    </lineage>
</organism>
<evidence type="ECO:0000259" key="1">
    <source>
        <dbReference type="Pfam" id="PF14229"/>
    </source>
</evidence>
<reference evidence="2" key="1">
    <citation type="journal article" date="2021" name="Front. Microbiol.">
        <title>Comprehensive Comparative Genomics and Phenotyping of Methylobacterium Species.</title>
        <authorList>
            <person name="Alessa O."/>
            <person name="Ogura Y."/>
            <person name="Fujitani Y."/>
            <person name="Takami H."/>
            <person name="Hayashi T."/>
            <person name="Sahin N."/>
            <person name="Tani A."/>
        </authorList>
    </citation>
    <scope>NUCLEOTIDE SEQUENCE</scope>
    <source>
        <strain evidence="2">DSM 17168</strain>
    </source>
</reference>
<sequence>MAYPIDSIGIGPVLADRLRDAGITTTDEFLDRAGDAAARRGLAAAVRIDPAVLLAWAGRCDLFRIHGLGRARAELLEAAGLRTVADLAAWTPDRLAARLAEINGGGAYCAVTPGLRTVADWITQAGLLAPRVRCGPEPVEA</sequence>
<comment type="caution">
    <text evidence="2">The sequence shown here is derived from an EMBL/GenBank/DDBJ whole genome shotgun (WGS) entry which is preliminary data.</text>
</comment>
<keyword evidence="3" id="KW-1185">Reference proteome</keyword>
<dbReference type="EMBL" id="BPQQ01000022">
    <property type="protein sequence ID" value="GJE00103.1"/>
    <property type="molecule type" value="Genomic_DNA"/>
</dbReference>
<feature type="domain" description="DUF4332" evidence="1">
    <location>
        <begin position="9"/>
        <end position="126"/>
    </location>
</feature>
<evidence type="ECO:0000313" key="2">
    <source>
        <dbReference type="EMBL" id="GJE00103.1"/>
    </source>
</evidence>
<dbReference type="SUPFAM" id="SSF158702">
    <property type="entry name" value="Sec63 N-terminal domain-like"/>
    <property type="match status" value="1"/>
</dbReference>
<reference evidence="2" key="2">
    <citation type="submission" date="2021-08" db="EMBL/GenBank/DDBJ databases">
        <authorList>
            <person name="Tani A."/>
            <person name="Ola A."/>
            <person name="Ogura Y."/>
            <person name="Katsura K."/>
            <person name="Hayashi T."/>
        </authorList>
    </citation>
    <scope>NUCLEOTIDE SEQUENCE</scope>
    <source>
        <strain evidence="2">DSM 17168</strain>
    </source>
</reference>
<evidence type="ECO:0000313" key="3">
    <source>
        <dbReference type="Proteomes" id="UP001055153"/>
    </source>
</evidence>
<dbReference type="RefSeq" id="WP_238234981.1">
    <property type="nucleotide sequence ID" value="NZ_BPQQ01000022.1"/>
</dbReference>
<dbReference type="Pfam" id="PF14229">
    <property type="entry name" value="DUF4332"/>
    <property type="match status" value="1"/>
</dbReference>
<name>A0ABQ4SCI4_9HYPH</name>
<proteinExistence type="predicted"/>
<protein>
    <submittedName>
        <fullName evidence="2">DNA polymerase IV</fullName>
    </submittedName>
</protein>
<accession>A0ABQ4SCI4</accession>
<dbReference type="Gene3D" id="1.10.150.20">
    <property type="entry name" value="5' to 3' exonuclease, C-terminal subdomain"/>
    <property type="match status" value="2"/>
</dbReference>